<evidence type="ECO:0000256" key="7">
    <source>
        <dbReference type="ARBA" id="ARBA00022679"/>
    </source>
</evidence>
<dbReference type="UniPathway" id="UPA00378"/>
<evidence type="ECO:0000256" key="12">
    <source>
        <dbReference type="ARBA" id="ARBA00045065"/>
    </source>
</evidence>
<dbReference type="Gene3D" id="3.40.50.2000">
    <property type="entry name" value="Glycogen Phosphorylase B"/>
    <property type="match status" value="1"/>
</dbReference>
<evidence type="ECO:0000256" key="2">
    <source>
        <dbReference type="ARBA" id="ARBA00004922"/>
    </source>
</evidence>
<evidence type="ECO:0000256" key="10">
    <source>
        <dbReference type="ARBA" id="ARBA00022989"/>
    </source>
</evidence>
<organism evidence="18 19">
    <name type="scientific">Aspergillus terreus (strain NIH 2624 / FGSC A1156)</name>
    <dbReference type="NCBI Taxonomy" id="341663"/>
    <lineage>
        <taxon>Eukaryota</taxon>
        <taxon>Fungi</taxon>
        <taxon>Dikarya</taxon>
        <taxon>Ascomycota</taxon>
        <taxon>Pezizomycotina</taxon>
        <taxon>Eurotiomycetes</taxon>
        <taxon>Eurotiomycetidae</taxon>
        <taxon>Eurotiales</taxon>
        <taxon>Aspergillaceae</taxon>
        <taxon>Aspergillus</taxon>
        <taxon>Aspergillus subgen. Circumdati</taxon>
    </lineage>
</organism>
<evidence type="ECO:0000313" key="19">
    <source>
        <dbReference type="Proteomes" id="UP000007963"/>
    </source>
</evidence>
<evidence type="ECO:0000256" key="9">
    <source>
        <dbReference type="ARBA" id="ARBA00022824"/>
    </source>
</evidence>
<feature type="region of interest" description="Disordered" evidence="15">
    <location>
        <begin position="63"/>
        <end position="97"/>
    </location>
</feature>
<evidence type="ECO:0000256" key="3">
    <source>
        <dbReference type="ARBA" id="ARBA00009481"/>
    </source>
</evidence>
<protein>
    <recommendedName>
        <fullName evidence="5 14">GDP-Man:Man(3)GlcNAc(2)-PP-Dol alpha-1,2-mannosyltransferase</fullName>
        <ecNumber evidence="4 14">2.4.1.131</ecNumber>
    </recommendedName>
</protein>
<dbReference type="eggNOG" id="KOG1387">
    <property type="taxonomic scope" value="Eukaryota"/>
</dbReference>
<dbReference type="AlphaFoldDB" id="Q0CTQ4"/>
<dbReference type="GO" id="GO:0004377">
    <property type="term" value="F:GDP-Man:Man(3)GlcNAc(2)-PP-Dol alpha-1,2-mannosyltransferase activity"/>
    <property type="evidence" value="ECO:0007669"/>
    <property type="project" value="UniProtKB-UniRule"/>
</dbReference>
<dbReference type="GO" id="GO:0005789">
    <property type="term" value="C:endoplasmic reticulum membrane"/>
    <property type="evidence" value="ECO:0007669"/>
    <property type="project" value="UniProtKB-SubCell"/>
</dbReference>
<gene>
    <name evidence="18" type="ORF">ATEG_02930</name>
</gene>
<dbReference type="Proteomes" id="UP000007963">
    <property type="component" value="Unassembled WGS sequence"/>
</dbReference>
<comment type="similarity">
    <text evidence="3 14">Belongs to the glycosyltransferase group 1 family. Glycosyltransferase 4 subfamily.</text>
</comment>
<evidence type="ECO:0000256" key="15">
    <source>
        <dbReference type="SAM" id="MobiDB-lite"/>
    </source>
</evidence>
<keyword evidence="11" id="KW-0472">Membrane</keyword>
<dbReference type="PROSITE" id="PS51257">
    <property type="entry name" value="PROKAR_LIPOPROTEIN"/>
    <property type="match status" value="1"/>
</dbReference>
<dbReference type="CDD" id="cd03806">
    <property type="entry name" value="GT4_ALG11-like"/>
    <property type="match status" value="1"/>
</dbReference>
<evidence type="ECO:0000256" key="8">
    <source>
        <dbReference type="ARBA" id="ARBA00022692"/>
    </source>
</evidence>
<feature type="domain" description="Glycosyl transferase family 1" evidence="16">
    <location>
        <begin position="344"/>
        <end position="516"/>
    </location>
</feature>
<dbReference type="Pfam" id="PF00534">
    <property type="entry name" value="Glycos_transf_1"/>
    <property type="match status" value="1"/>
</dbReference>
<reference evidence="19" key="1">
    <citation type="submission" date="2005-09" db="EMBL/GenBank/DDBJ databases">
        <title>Annotation of the Aspergillus terreus NIH2624 genome.</title>
        <authorList>
            <person name="Birren B.W."/>
            <person name="Lander E.S."/>
            <person name="Galagan J.E."/>
            <person name="Nusbaum C."/>
            <person name="Devon K."/>
            <person name="Henn M."/>
            <person name="Ma L.-J."/>
            <person name="Jaffe D.B."/>
            <person name="Butler J."/>
            <person name="Alvarez P."/>
            <person name="Gnerre S."/>
            <person name="Grabherr M."/>
            <person name="Kleber M."/>
            <person name="Mauceli E.W."/>
            <person name="Brockman W."/>
            <person name="Rounsley S."/>
            <person name="Young S.K."/>
            <person name="LaButti K."/>
            <person name="Pushparaj V."/>
            <person name="DeCaprio D."/>
            <person name="Crawford M."/>
            <person name="Koehrsen M."/>
            <person name="Engels R."/>
            <person name="Montgomery P."/>
            <person name="Pearson M."/>
            <person name="Howarth C."/>
            <person name="Larson L."/>
            <person name="Luoma S."/>
            <person name="White J."/>
            <person name="Alvarado L."/>
            <person name="Kodira C.D."/>
            <person name="Zeng Q."/>
            <person name="Oleary S."/>
            <person name="Yandava C."/>
            <person name="Denning D.W."/>
            <person name="Nierman W.C."/>
            <person name="Milne T."/>
            <person name="Madden K."/>
        </authorList>
    </citation>
    <scope>NUCLEOTIDE SEQUENCE [LARGE SCALE GENOMIC DNA]</scope>
    <source>
        <strain evidence="19">NIH 2624 / FGSC A1156</strain>
    </source>
</reference>
<comment type="catalytic activity">
    <reaction evidence="12 14">
        <text>an alpha-D-Man-(1-&gt;3)-[alpha-D-Man-(1-&gt;6)]-beta-D-Man-(1-&gt;4)-beta-D-GlcNAc-(1-&gt;4)-alpha-D-GlcNAc-diphospho-di-trans,poly-cis-dolichol + 2 GDP-alpha-D-mannose = an alpha-D-Man-(1-&gt;2)-alpha-D-Man-(1-&gt;2)-alpha-D-Man-(1-&gt;3)-[alpha-D-Man-(1-&gt;6)]-beta-D-Man-(1-&gt;4)-beta-D-GlcNAc-(1-&gt;4)-alpha-D-GlcNAc-diphospho-di-trans,poly-cis-dolichol + 2 GDP + 2 H(+)</text>
        <dbReference type="Rhea" id="RHEA:29523"/>
        <dbReference type="Rhea" id="RHEA-COMP:19515"/>
        <dbReference type="Rhea" id="RHEA-COMP:19516"/>
        <dbReference type="ChEBI" id="CHEBI:15378"/>
        <dbReference type="ChEBI" id="CHEBI:57527"/>
        <dbReference type="ChEBI" id="CHEBI:58189"/>
        <dbReference type="ChEBI" id="CHEBI:132511"/>
        <dbReference type="ChEBI" id="CHEBI:132515"/>
        <dbReference type="EC" id="2.4.1.131"/>
    </reaction>
    <physiologicalReaction direction="left-to-right" evidence="12 14">
        <dbReference type="Rhea" id="RHEA:29524"/>
    </physiologicalReaction>
</comment>
<dbReference type="PANTHER" id="PTHR45919:SF1">
    <property type="entry name" value="GDP-MAN:MAN(3)GLCNAC(2)-PP-DOL ALPHA-1,2-MANNOSYLTRANSFERASE"/>
    <property type="match status" value="1"/>
</dbReference>
<dbReference type="STRING" id="341663.Q0CTQ4"/>
<dbReference type="PANTHER" id="PTHR45919">
    <property type="entry name" value="GDP-MAN:MAN(3)GLCNAC(2)-PP-DOL ALPHA-1,2-MANNOSYLTRANSFERASE"/>
    <property type="match status" value="1"/>
</dbReference>
<dbReference type="GO" id="GO:0006488">
    <property type="term" value="P:dolichol-linked oligosaccharide biosynthetic process"/>
    <property type="evidence" value="ECO:0007669"/>
    <property type="project" value="EnsemblFungi"/>
</dbReference>
<dbReference type="RefSeq" id="XP_001212108.1">
    <property type="nucleotide sequence ID" value="XM_001212108.1"/>
</dbReference>
<accession>Q0CTQ4</accession>
<keyword evidence="8" id="KW-0812">Transmembrane</keyword>
<feature type="domain" description="ALG11 mannosyltransferase N-terminal" evidence="17">
    <location>
        <begin position="104"/>
        <end position="311"/>
    </location>
</feature>
<dbReference type="Pfam" id="PF15924">
    <property type="entry name" value="ALG11_N"/>
    <property type="match status" value="1"/>
</dbReference>
<evidence type="ECO:0000256" key="1">
    <source>
        <dbReference type="ARBA" id="ARBA00004389"/>
    </source>
</evidence>
<comment type="subcellular location">
    <subcellularLocation>
        <location evidence="1">Endoplasmic reticulum membrane</location>
        <topology evidence="1">Single-pass membrane protein</topology>
    </subcellularLocation>
</comment>
<dbReference type="VEuPathDB" id="FungiDB:ATEG_02930"/>
<evidence type="ECO:0000259" key="16">
    <source>
        <dbReference type="Pfam" id="PF00534"/>
    </source>
</evidence>
<dbReference type="SUPFAM" id="SSF53756">
    <property type="entry name" value="UDP-Glycosyltransferase/glycogen phosphorylase"/>
    <property type="match status" value="1"/>
</dbReference>
<keyword evidence="10" id="KW-1133">Transmembrane helix</keyword>
<proteinExistence type="inferred from homology"/>
<dbReference type="InterPro" id="IPR031814">
    <property type="entry name" value="ALG11_N"/>
</dbReference>
<dbReference type="FunFam" id="3.40.50.2000:FF:000168">
    <property type="entry name" value="Alpha-1,2-mannosyltransferase (Alg11), putative"/>
    <property type="match status" value="1"/>
</dbReference>
<name>Q0CTQ4_ASPTN</name>
<keyword evidence="6 14" id="KW-0328">Glycosyltransferase</keyword>
<evidence type="ECO:0000256" key="13">
    <source>
        <dbReference type="ARBA" id="ARBA00056799"/>
    </source>
</evidence>
<evidence type="ECO:0000256" key="5">
    <source>
        <dbReference type="ARBA" id="ARBA00022018"/>
    </source>
</evidence>
<evidence type="ECO:0000256" key="4">
    <source>
        <dbReference type="ARBA" id="ARBA00012645"/>
    </source>
</evidence>
<sequence>MMLFLLKALISVLALLAACVVLPQLPLAVLRIVLRGVGWIIQRRTRSRREYILSRVRADEEEFQSKRSKPSPGEDEDWEKVDTSSSSSGPAGNNSSSGNDDWEGIIGFFHPFCNAGGGGERVLWEAVRATQKRWPKAICAIYTGDHEVSKAAMLERVQTRFNIHLHAPTVVLIYLSTRKYVLSSMYPYMTLLGQSLGSLVVAYDAFTLLVPDIFIDTMGYAFALGFCKLLFPAVPTGAYVHYPTISTDMLQSLDDSTGIQGVNAGAGKGLRGQIKRRYWLLFARLYGWVGGHVDVVMCNSSWTAAHIRTIWGPARRAQPNRDPTVVFPPTAVSELESSIRVDADSEKTTRQPIILYIAQFRPEKNHPLLLRAFARFLHERRRPDPSSHASDPQLVLIGSVRHASPDETHIYNLRLLAHELRIRDHTTFLCDASWPAILDHLARASIGVNAMWNEHFGICVVEYQAAGLISVVHDSGGPREDIVVDLGDGATGFRASTEEEFAAAFEAALALPEEEKVAMRLRARTSALRFTEEEFAVKWLGEVGKLHGSDLDTTISAAFRISEGLECPHSERELLVCYVLEASLGYCNAI</sequence>
<comment type="pathway">
    <text evidence="2 14">Protein modification; protein glycosylation.</text>
</comment>
<keyword evidence="9 14" id="KW-0256">Endoplasmic reticulum</keyword>
<evidence type="ECO:0000256" key="6">
    <source>
        <dbReference type="ARBA" id="ARBA00022676"/>
    </source>
</evidence>
<dbReference type="OrthoDB" id="2276068at2759"/>
<dbReference type="EC" id="2.4.1.131" evidence="4 14"/>
<feature type="compositionally biased region" description="Low complexity" evidence="15">
    <location>
        <begin position="84"/>
        <end position="97"/>
    </location>
</feature>
<dbReference type="InterPro" id="IPR001296">
    <property type="entry name" value="Glyco_trans_1"/>
</dbReference>
<dbReference type="EMBL" id="CH476597">
    <property type="protein sequence ID" value="EAU36204.1"/>
    <property type="molecule type" value="Genomic_DNA"/>
</dbReference>
<evidence type="ECO:0000256" key="14">
    <source>
        <dbReference type="RuleBase" id="RU367051"/>
    </source>
</evidence>
<evidence type="ECO:0000256" key="11">
    <source>
        <dbReference type="ARBA" id="ARBA00023136"/>
    </source>
</evidence>
<evidence type="ECO:0000313" key="18">
    <source>
        <dbReference type="EMBL" id="EAU36204.1"/>
    </source>
</evidence>
<dbReference type="HOGENOM" id="CLU_017896_1_1_1"/>
<comment type="function">
    <text evidence="13 14">GDP-Man:Man(3)GlcNAc(2)-PP-Dol alpha-1,2-mannosyltransferase that operates in the biosynthetic pathway of dolichol-linked oligosaccharides, the glycan precursors employed in protein asparagine (N)-glycosylation. The assembly of dolichol-linked oligosaccharides begins on the cytosolic side of the endoplasmic reticulum membrane and finishes in its lumen. The sequential addition of sugars to dolichol pyrophosphate produces dolichol-linked oligosaccharides containing fourteen sugars, including two GlcNAcs, nine mannoses and three glucoses. Once assembled, the oligosaccharide is transferred from the lipid to nascent proteins by oligosaccharyltransferases. Catalyzes, on the cytoplasmic face of the endoplasmic reticulum, the addition of the fourth and fifth mannose residues to the dolichol-linked oligosaccharide chain, to produce Man(5)GlcNAc(2)-PP-dolichol core oligosaccharide.</text>
</comment>
<evidence type="ECO:0000259" key="17">
    <source>
        <dbReference type="Pfam" id="PF15924"/>
    </source>
</evidence>
<dbReference type="InterPro" id="IPR038013">
    <property type="entry name" value="ALG11"/>
</dbReference>
<dbReference type="GeneID" id="4317459"/>
<dbReference type="OMA" id="ARLYGWV"/>
<keyword evidence="7 14" id="KW-0808">Transferase</keyword>